<dbReference type="GO" id="GO:0042594">
    <property type="term" value="P:response to starvation"/>
    <property type="evidence" value="ECO:0007669"/>
    <property type="project" value="TreeGrafter"/>
</dbReference>
<dbReference type="Proteomes" id="UP000298602">
    <property type="component" value="Chromosome"/>
</dbReference>
<feature type="domain" description="HD" evidence="3">
    <location>
        <begin position="45"/>
        <end position="145"/>
    </location>
</feature>
<keyword evidence="6" id="KW-1185">Reference proteome</keyword>
<dbReference type="AlphaFoldDB" id="A0A4P8L3M5"/>
<dbReference type="GO" id="GO:0015969">
    <property type="term" value="P:guanosine tetraphosphate metabolic process"/>
    <property type="evidence" value="ECO:0007669"/>
    <property type="project" value="InterPro"/>
</dbReference>
<evidence type="ECO:0000259" key="3">
    <source>
        <dbReference type="PROSITE" id="PS51831"/>
    </source>
</evidence>
<proteinExistence type="inferred from homology"/>
<dbReference type="Pfam" id="PF04607">
    <property type="entry name" value="RelA_SpoT"/>
    <property type="match status" value="1"/>
</dbReference>
<dbReference type="RefSeq" id="WP_137424832.1">
    <property type="nucleotide sequence ID" value="NZ_CP040098.1"/>
</dbReference>
<gene>
    <name evidence="5" type="ORF">FDQ92_10510</name>
</gene>
<dbReference type="KEGG" id="dax:FDQ92_10510"/>
<dbReference type="FunFam" id="3.10.20.30:FF:000002">
    <property type="entry name" value="GTP pyrophosphokinase (RelA/SpoT)"/>
    <property type="match status" value="1"/>
</dbReference>
<dbReference type="NCBIfam" id="TIGR00691">
    <property type="entry name" value="spoT_relA"/>
    <property type="match status" value="1"/>
</dbReference>
<dbReference type="InterPro" id="IPR004811">
    <property type="entry name" value="RelA/Spo_fam"/>
</dbReference>
<dbReference type="SMART" id="SM00954">
    <property type="entry name" value="RelA_SpoT"/>
    <property type="match status" value="1"/>
</dbReference>
<dbReference type="GO" id="GO:0008893">
    <property type="term" value="F:guanosine-3',5'-bis(diphosphate) 3'-diphosphatase activity"/>
    <property type="evidence" value="ECO:0007669"/>
    <property type="project" value="TreeGrafter"/>
</dbReference>
<dbReference type="SUPFAM" id="SSF81271">
    <property type="entry name" value="TGS-like"/>
    <property type="match status" value="1"/>
</dbReference>
<dbReference type="PROSITE" id="PS51671">
    <property type="entry name" value="ACT"/>
    <property type="match status" value="1"/>
</dbReference>
<feature type="domain" description="ACT" evidence="2">
    <location>
        <begin position="646"/>
        <end position="720"/>
    </location>
</feature>
<keyword evidence="5" id="KW-0378">Hydrolase</keyword>
<dbReference type="Gene3D" id="1.10.3210.10">
    <property type="entry name" value="Hypothetical protein af1432"/>
    <property type="match status" value="1"/>
</dbReference>
<dbReference type="InterPro" id="IPR012676">
    <property type="entry name" value="TGS-like"/>
</dbReference>
<dbReference type="InterPro" id="IPR006674">
    <property type="entry name" value="HD_domain"/>
</dbReference>
<dbReference type="Gene3D" id="3.30.460.10">
    <property type="entry name" value="Beta Polymerase, domain 2"/>
    <property type="match status" value="1"/>
</dbReference>
<dbReference type="OrthoDB" id="9805041at2"/>
<dbReference type="Gene3D" id="3.10.20.30">
    <property type="match status" value="1"/>
</dbReference>
<dbReference type="InterPro" id="IPR003607">
    <property type="entry name" value="HD/PDEase_dom"/>
</dbReference>
<dbReference type="GO" id="GO:0008728">
    <property type="term" value="F:GTP diphosphokinase activity"/>
    <property type="evidence" value="ECO:0007669"/>
    <property type="project" value="TreeGrafter"/>
</dbReference>
<dbReference type="SUPFAM" id="SSF81301">
    <property type="entry name" value="Nucleotidyltransferase"/>
    <property type="match status" value="1"/>
</dbReference>
<dbReference type="InterPro" id="IPR012675">
    <property type="entry name" value="Beta-grasp_dom_sf"/>
</dbReference>
<dbReference type="Pfam" id="PF13291">
    <property type="entry name" value="ACT_4"/>
    <property type="match status" value="1"/>
</dbReference>
<accession>A0A4P8L3M5</accession>
<dbReference type="InterPro" id="IPR004095">
    <property type="entry name" value="TGS"/>
</dbReference>
<sequence>MTEFFQIEDALLAYHPDADVQLLEKAYVFSAFVHRGRSRVPGEPYLEHPLEVASILTRLHLDDRSVASGLLHDTLEEGLTSPEELEKAFGPTVTRIIEGLTRVNRFHFGNDKEKAQAETLRKMILAMTTDLRIILITLADRLHDLRVADRFPPDERRRMAQEAIDIFAPLAGRLGIEWIKLQLEDLAFRRLEPEAYEAISQGLAQTREERRSYVEEVRQILMEKLREQGLRGRIIGRSKHLYSIYLKMMKQNLDLDRIYDLIAFRIIVDSVQDCYEALGIVHASWEPVPGRYKDYIARPKPNMYQSLHTTVIGPLGESMEVQIRTEEMDRIAREGIAAHWLYKEGRPLQGVSREETQRFSWLRQLLEPERGWQDPKTLFDSLQVELYPDEVYVFSPEGDVKVLPRGATPVDFAYHIHTEVGHRCVGARVNGKIVPLRYELQNGDTVEILTASKHRPSKDWLSFVKTGKAKSRIRHWIKTEERDRSIAMGREICEREFRKRGLNFNHYINSQELLDVARGLSLKSVEDLLASIGYRKISPVQVIGRLPIAPEDEEPSREEAFLEKIPERKRTARTEEGVRVQGVDDVMIRVARCCNPLPGEPIVGYITRGRGITVHRKGCKNVNKGDLERRIDVQWDSGELQSYAVDIMVTYDGDRTGVGVLSALLGQLDVEVVDVKIGGAENGLSRFQMRIEVRDTEHLSRVITALRNEKHVYRVQRIAE</sequence>
<dbReference type="Pfam" id="PF19296">
    <property type="entry name" value="RelA_AH_RIS"/>
    <property type="match status" value="1"/>
</dbReference>
<evidence type="ECO:0000313" key="6">
    <source>
        <dbReference type="Proteomes" id="UP000298602"/>
    </source>
</evidence>
<reference evidence="5 6" key="2">
    <citation type="submission" date="2019-05" db="EMBL/GenBank/DDBJ databases">
        <authorList>
            <person name="Suflita J.M."/>
            <person name="Marks C.R."/>
        </authorList>
    </citation>
    <scope>NUCLEOTIDE SEQUENCE [LARGE SCALE GENOMIC DNA]</scope>
    <source>
        <strain evidence="5 6">ALDC</strain>
    </source>
</reference>
<evidence type="ECO:0000256" key="1">
    <source>
        <dbReference type="RuleBase" id="RU003847"/>
    </source>
</evidence>
<dbReference type="SMART" id="SM00471">
    <property type="entry name" value="HDc"/>
    <property type="match status" value="1"/>
</dbReference>
<dbReference type="Gene3D" id="3.30.70.260">
    <property type="match status" value="1"/>
</dbReference>
<dbReference type="Pfam" id="PF13328">
    <property type="entry name" value="HD_4"/>
    <property type="match status" value="1"/>
</dbReference>
<feature type="domain" description="TGS" evidence="4">
    <location>
        <begin position="389"/>
        <end position="450"/>
    </location>
</feature>
<dbReference type="InterPro" id="IPR007685">
    <property type="entry name" value="RelA_SpoT"/>
</dbReference>
<dbReference type="InterPro" id="IPR045600">
    <property type="entry name" value="RelA/SpoT_AH_RIS"/>
</dbReference>
<dbReference type="EMBL" id="CP040098">
    <property type="protein sequence ID" value="QCQ22557.1"/>
    <property type="molecule type" value="Genomic_DNA"/>
</dbReference>
<dbReference type="FunFam" id="3.30.460.10:FF:000001">
    <property type="entry name" value="GTP pyrophosphokinase RelA"/>
    <property type="match status" value="1"/>
</dbReference>
<evidence type="ECO:0000259" key="4">
    <source>
        <dbReference type="PROSITE" id="PS51880"/>
    </source>
</evidence>
<dbReference type="InterPro" id="IPR043519">
    <property type="entry name" value="NT_sf"/>
</dbReference>
<dbReference type="InterPro" id="IPR033655">
    <property type="entry name" value="TGS_RelA/SpoT"/>
</dbReference>
<dbReference type="PANTHER" id="PTHR21262">
    <property type="entry name" value="GUANOSINE-3',5'-BIS DIPHOSPHATE 3'-PYROPHOSPHOHYDROLASE"/>
    <property type="match status" value="1"/>
</dbReference>
<reference evidence="5 6" key="1">
    <citation type="submission" date="2019-05" db="EMBL/GenBank/DDBJ databases">
        <title>The Complete Genome Sequence of the n-alkane-degrading Desulfoglaeba alkanexedens ALDC reveals multiple alkylsuccinate synthase gene clusters.</title>
        <authorList>
            <person name="Callaghan A.V."/>
            <person name="Davidova I.A."/>
            <person name="Duncan K.E."/>
            <person name="Morris B."/>
            <person name="McInerney M.J."/>
        </authorList>
    </citation>
    <scope>NUCLEOTIDE SEQUENCE [LARGE SCALE GENOMIC DNA]</scope>
    <source>
        <strain evidence="5 6">ALDC</strain>
    </source>
</reference>
<dbReference type="PROSITE" id="PS51880">
    <property type="entry name" value="TGS"/>
    <property type="match status" value="1"/>
</dbReference>
<dbReference type="FunFam" id="1.10.3210.10:FF:000001">
    <property type="entry name" value="GTP pyrophosphokinase RelA"/>
    <property type="match status" value="1"/>
</dbReference>
<evidence type="ECO:0000259" key="2">
    <source>
        <dbReference type="PROSITE" id="PS51671"/>
    </source>
</evidence>
<name>A0A4P8L3M5_9BACT</name>
<dbReference type="CDD" id="cd05399">
    <property type="entry name" value="NT_Rel-Spo_like"/>
    <property type="match status" value="1"/>
</dbReference>
<dbReference type="GO" id="GO:0005886">
    <property type="term" value="C:plasma membrane"/>
    <property type="evidence" value="ECO:0007669"/>
    <property type="project" value="TreeGrafter"/>
</dbReference>
<organism evidence="5 6">
    <name type="scientific">Desulfoglaeba alkanexedens ALDC</name>
    <dbReference type="NCBI Taxonomy" id="980445"/>
    <lineage>
        <taxon>Bacteria</taxon>
        <taxon>Pseudomonadati</taxon>
        <taxon>Thermodesulfobacteriota</taxon>
        <taxon>Syntrophobacteria</taxon>
        <taxon>Syntrophobacterales</taxon>
        <taxon>Syntrophobacteraceae</taxon>
        <taxon>Desulfoglaeba</taxon>
    </lineage>
</organism>
<protein>
    <submittedName>
        <fullName evidence="5">Bifunctional (P)ppGpp synthetase/guanosine-3',5'-bis(Diphosphate) 3'-pyrophosphohydrolase</fullName>
    </submittedName>
</protein>
<dbReference type="GO" id="GO:0015949">
    <property type="term" value="P:nucleobase-containing small molecule interconversion"/>
    <property type="evidence" value="ECO:0007669"/>
    <property type="project" value="UniProtKB-ARBA"/>
</dbReference>
<dbReference type="CDD" id="cd01668">
    <property type="entry name" value="TGS_RSH"/>
    <property type="match status" value="1"/>
</dbReference>
<dbReference type="PROSITE" id="PS51831">
    <property type="entry name" value="HD"/>
    <property type="match status" value="1"/>
</dbReference>
<dbReference type="SUPFAM" id="SSF109604">
    <property type="entry name" value="HD-domain/PDEase-like"/>
    <property type="match status" value="1"/>
</dbReference>
<evidence type="ECO:0000313" key="5">
    <source>
        <dbReference type="EMBL" id="QCQ22557.1"/>
    </source>
</evidence>
<comment type="function">
    <text evidence="1">In eubacteria ppGpp (guanosine 3'-diphosphate 5'-diphosphate) is a mediator of the stringent response that coordinates a variety of cellular activities in response to changes in nutritional abundance.</text>
</comment>
<dbReference type="PANTHER" id="PTHR21262:SF36">
    <property type="entry name" value="BIFUNCTIONAL (P)PPGPP SYNTHASE_HYDROLASE SPOT"/>
    <property type="match status" value="1"/>
</dbReference>
<dbReference type="Pfam" id="PF02824">
    <property type="entry name" value="TGS"/>
    <property type="match status" value="1"/>
</dbReference>
<dbReference type="InterPro" id="IPR002912">
    <property type="entry name" value="ACT_dom"/>
</dbReference>
<comment type="similarity">
    <text evidence="1">Belongs to the relA/spoT family.</text>
</comment>